<keyword evidence="2 8" id="KW-0479">Metal-binding</keyword>
<sequence length="408" mass="47288">MINNAILIGLITPEQSETKLGEYLDELEFLAKTAGIQSVKRFTQRLDYSHPVSFVGSGKLLEIKDFTENKNNKIDIVIFDDELTTKQLRNLETILKVKIMDRTSLILDIFASRAQTAHAKKQVELAQYNYMLPRLTHLWTHLERQSGGFRMRGPGETQLETDRRIILNKIIHLKKELKKIDKQKVVQRSNRGRMVRVALVGYTNVGKSTLMSLLSKSDIFTENKLFATIDTTVRKVTINNLVFLLTDTVGFIRKLPTELIESFKSTLDEVREADLLIHIVDISHPSFEEQVKVVIQTLNEINKEKKPYIVVFNKIDALLHITGDKNDLISRDQANVPLDELKKTWGGKLHENCVFISARKKQNIEKLKKKLYDRVKEIHIQRFSYKEFISPSFKPLRKNTKIYDREIK</sequence>
<dbReference type="HOGENOM" id="CLU_019597_2_1_10"/>
<dbReference type="NCBIfam" id="TIGR03156">
    <property type="entry name" value="GTP_HflX"/>
    <property type="match status" value="1"/>
</dbReference>
<dbReference type="Pfam" id="PF16360">
    <property type="entry name" value="GTP-bdg_M"/>
    <property type="match status" value="1"/>
</dbReference>
<dbReference type="EMBL" id="AP010656">
    <property type="protein sequence ID" value="BAG83883.1"/>
    <property type="molecule type" value="Genomic_DNA"/>
</dbReference>
<dbReference type="GO" id="GO:0046872">
    <property type="term" value="F:metal ion binding"/>
    <property type="evidence" value="ECO:0007669"/>
    <property type="project" value="UniProtKB-KW"/>
</dbReference>
<dbReference type="InterPro" id="IPR027417">
    <property type="entry name" value="P-loop_NTPase"/>
</dbReference>
<dbReference type="InterPro" id="IPR025121">
    <property type="entry name" value="GTPase_HflX_N"/>
</dbReference>
<dbReference type="PANTHER" id="PTHR10229:SF0">
    <property type="entry name" value="GTP-BINDING PROTEIN 6-RELATED"/>
    <property type="match status" value="1"/>
</dbReference>
<protein>
    <recommendedName>
        <fullName evidence="6">GTPase HflX</fullName>
    </recommendedName>
    <alternativeName>
        <fullName evidence="6">GTP-binding protein HflX</fullName>
    </alternativeName>
</protein>
<comment type="similarity">
    <text evidence="6">Belongs to the TRAFAC class OBG-HflX-like GTPase superfamily. HflX GTPase family.</text>
</comment>
<feature type="binding site" evidence="8">
    <location>
        <position position="228"/>
    </location>
    <ligand>
        <name>Mg(2+)</name>
        <dbReference type="ChEBI" id="CHEBI:18420"/>
    </ligand>
</feature>
<evidence type="ECO:0000259" key="9">
    <source>
        <dbReference type="PROSITE" id="PS51705"/>
    </source>
</evidence>
<dbReference type="Gene3D" id="6.10.250.2860">
    <property type="match status" value="1"/>
</dbReference>
<evidence type="ECO:0000256" key="3">
    <source>
        <dbReference type="ARBA" id="ARBA00022741"/>
    </source>
</evidence>
<dbReference type="GO" id="GO:0005525">
    <property type="term" value="F:GTP binding"/>
    <property type="evidence" value="ECO:0007669"/>
    <property type="project" value="UniProtKB-UniRule"/>
</dbReference>
<dbReference type="RefSeq" id="WP_012573643.1">
    <property type="nucleotide sequence ID" value="NC_011565.1"/>
</dbReference>
<comment type="function">
    <text evidence="6">GTPase that associates with the 50S ribosomal subunit and may have a role during protein synthesis or ribosome biogenesis.</text>
</comment>
<dbReference type="Pfam" id="PF01926">
    <property type="entry name" value="MMR_HSR1"/>
    <property type="match status" value="1"/>
</dbReference>
<dbReference type="PIRSF" id="PIRSF006809">
    <property type="entry name" value="GTP-binding_hflX_prd"/>
    <property type="match status" value="1"/>
</dbReference>
<feature type="binding site" evidence="7">
    <location>
        <begin position="201"/>
        <end position="208"/>
    </location>
    <ligand>
        <name>GTP</name>
        <dbReference type="ChEBI" id="CHEBI:37565"/>
    </ligand>
</feature>
<dbReference type="eggNOG" id="COG2262">
    <property type="taxonomic scope" value="Bacteria"/>
</dbReference>
<dbReference type="GO" id="GO:0043022">
    <property type="term" value="F:ribosome binding"/>
    <property type="evidence" value="ECO:0007669"/>
    <property type="project" value="TreeGrafter"/>
</dbReference>
<proteinExistence type="inferred from homology"/>
<comment type="cofactor">
    <cofactor evidence="8">
        <name>Mg(2+)</name>
        <dbReference type="ChEBI" id="CHEBI:18420"/>
    </cofactor>
</comment>
<dbReference type="GO" id="GO:0003924">
    <property type="term" value="F:GTPase activity"/>
    <property type="evidence" value="ECO:0007669"/>
    <property type="project" value="UniProtKB-UniRule"/>
</dbReference>
<dbReference type="PRINTS" id="PR00326">
    <property type="entry name" value="GTP1OBG"/>
</dbReference>
<dbReference type="NCBIfam" id="TIGR00231">
    <property type="entry name" value="small_GTP"/>
    <property type="match status" value="1"/>
</dbReference>
<reference evidence="11" key="1">
    <citation type="journal article" date="2008" name="Science">
        <title>Genome of an endosymbiont coupling N2 fixation to cellulolysis within RT protist cells in termite gut.</title>
        <authorList>
            <person name="Hongoh Y."/>
            <person name="Sharma V.K."/>
            <person name="Prakash T."/>
            <person name="Noda S."/>
            <person name="Toh H."/>
            <person name="Taylor T.D."/>
            <person name="Kudo T."/>
            <person name="Sakaki Y."/>
            <person name="Toyoda A."/>
            <person name="Hattori M."/>
            <person name="Ohkuma M."/>
        </authorList>
    </citation>
    <scope>NUCLEOTIDE SEQUENCE [LARGE SCALE GENOMIC DNA]</scope>
</reference>
<dbReference type="GO" id="GO:0005737">
    <property type="term" value="C:cytoplasm"/>
    <property type="evidence" value="ECO:0007669"/>
    <property type="project" value="UniProtKB-SubCell"/>
</dbReference>
<dbReference type="InterPro" id="IPR016496">
    <property type="entry name" value="GTPase_HflX"/>
</dbReference>
<name>B6YRR1_AZOPC</name>
<keyword evidence="4 8" id="KW-0460">Magnesium</keyword>
<evidence type="ECO:0000256" key="8">
    <source>
        <dbReference type="PIRSR" id="PIRSR006809-2"/>
    </source>
</evidence>
<feature type="binding site" evidence="7">
    <location>
        <begin position="313"/>
        <end position="316"/>
    </location>
    <ligand>
        <name>GTP</name>
        <dbReference type="ChEBI" id="CHEBI:37565"/>
    </ligand>
</feature>
<evidence type="ECO:0000256" key="2">
    <source>
        <dbReference type="ARBA" id="ARBA00022723"/>
    </source>
</evidence>
<keyword evidence="5 6" id="KW-0342">GTP-binding</keyword>
<dbReference type="STRING" id="511995.CFPG_620"/>
<dbReference type="Pfam" id="PF13167">
    <property type="entry name" value="GTP-bdg_N"/>
    <property type="match status" value="1"/>
</dbReference>
<dbReference type="Gene3D" id="3.40.50.11060">
    <property type="entry name" value="GTPase HflX, N-terminal domain"/>
    <property type="match status" value="1"/>
</dbReference>
<keyword evidence="11" id="KW-1185">Reference proteome</keyword>
<feature type="domain" description="Hflx-type G" evidence="9">
    <location>
        <begin position="195"/>
        <end position="379"/>
    </location>
</feature>
<feature type="binding site" evidence="8">
    <location>
        <position position="208"/>
    </location>
    <ligand>
        <name>Mg(2+)</name>
        <dbReference type="ChEBI" id="CHEBI:18420"/>
    </ligand>
</feature>
<accession>B6YRR1</accession>
<feature type="binding site" evidence="7">
    <location>
        <begin position="247"/>
        <end position="250"/>
    </location>
    <ligand>
        <name>GTP</name>
        <dbReference type="ChEBI" id="CHEBI:37565"/>
    </ligand>
</feature>
<feature type="binding site" evidence="7">
    <location>
        <begin position="226"/>
        <end position="230"/>
    </location>
    <ligand>
        <name>GTP</name>
        <dbReference type="ChEBI" id="CHEBI:37565"/>
    </ligand>
</feature>
<evidence type="ECO:0000256" key="1">
    <source>
        <dbReference type="ARBA" id="ARBA00022490"/>
    </source>
</evidence>
<evidence type="ECO:0000256" key="6">
    <source>
        <dbReference type="HAMAP-Rule" id="MF_00900"/>
    </source>
</evidence>
<feature type="binding site" evidence="7">
    <location>
        <begin position="357"/>
        <end position="359"/>
    </location>
    <ligand>
        <name>GTP</name>
        <dbReference type="ChEBI" id="CHEBI:37565"/>
    </ligand>
</feature>
<dbReference type="InterPro" id="IPR030394">
    <property type="entry name" value="G_HFLX_dom"/>
</dbReference>
<organism evidence="10 11">
    <name type="scientific">Azobacteroides pseudotrichonymphae genomovar. CFP2</name>
    <dbReference type="NCBI Taxonomy" id="511995"/>
    <lineage>
        <taxon>Bacteria</taxon>
        <taxon>Pseudomonadati</taxon>
        <taxon>Bacteroidota</taxon>
        <taxon>Bacteroidia</taxon>
        <taxon>Bacteroidales</taxon>
        <taxon>Candidatus Azobacteroides</taxon>
    </lineage>
</organism>
<evidence type="ECO:0000256" key="7">
    <source>
        <dbReference type="PIRSR" id="PIRSR006809-1"/>
    </source>
</evidence>
<dbReference type="HAMAP" id="MF_00900">
    <property type="entry name" value="GTPase_HflX"/>
    <property type="match status" value="1"/>
</dbReference>
<keyword evidence="3 6" id="KW-0547">Nucleotide-binding</keyword>
<dbReference type="KEGG" id="aps:CFPG_620"/>
<dbReference type="InterPro" id="IPR042108">
    <property type="entry name" value="GTPase_HflX_N_sf"/>
</dbReference>
<dbReference type="CDD" id="cd01878">
    <property type="entry name" value="HflX"/>
    <property type="match status" value="1"/>
</dbReference>
<keyword evidence="1 6" id="KW-0963">Cytoplasm</keyword>
<comment type="subunit">
    <text evidence="6">Monomer. Associates with the 50S ribosomal subunit.</text>
</comment>
<dbReference type="InterPro" id="IPR032305">
    <property type="entry name" value="GTP-bd_M"/>
</dbReference>
<dbReference type="PROSITE" id="PS51705">
    <property type="entry name" value="G_HFLX"/>
    <property type="match status" value="1"/>
</dbReference>
<dbReference type="AlphaFoldDB" id="B6YRR1"/>
<dbReference type="Gene3D" id="3.40.50.300">
    <property type="entry name" value="P-loop containing nucleotide triphosphate hydrolases"/>
    <property type="match status" value="1"/>
</dbReference>
<dbReference type="OrthoDB" id="9812272at2"/>
<gene>
    <name evidence="6" type="primary">hflX</name>
    <name evidence="10" type="ordered locus">CFPG_620</name>
</gene>
<dbReference type="FunFam" id="3.40.50.300:FF:000955">
    <property type="entry name" value="GTPase HflX"/>
    <property type="match status" value="1"/>
</dbReference>
<dbReference type="InterPro" id="IPR005225">
    <property type="entry name" value="Small_GTP-bd"/>
</dbReference>
<dbReference type="Proteomes" id="UP000000723">
    <property type="component" value="Chromosome"/>
</dbReference>
<evidence type="ECO:0000313" key="11">
    <source>
        <dbReference type="Proteomes" id="UP000000723"/>
    </source>
</evidence>
<evidence type="ECO:0000256" key="4">
    <source>
        <dbReference type="ARBA" id="ARBA00022842"/>
    </source>
</evidence>
<dbReference type="InterPro" id="IPR006073">
    <property type="entry name" value="GTP-bd"/>
</dbReference>
<dbReference type="SUPFAM" id="SSF52540">
    <property type="entry name" value="P-loop containing nucleoside triphosphate hydrolases"/>
    <property type="match status" value="1"/>
</dbReference>
<evidence type="ECO:0000256" key="5">
    <source>
        <dbReference type="ARBA" id="ARBA00023134"/>
    </source>
</evidence>
<dbReference type="PANTHER" id="PTHR10229">
    <property type="entry name" value="GTP-BINDING PROTEIN HFLX"/>
    <property type="match status" value="1"/>
</dbReference>
<comment type="subcellular location">
    <subcellularLocation>
        <location evidence="6">Cytoplasm</location>
    </subcellularLocation>
    <text evidence="6">May associate with membranes.</text>
</comment>
<dbReference type="FunFam" id="3.40.50.11060:FF:000001">
    <property type="entry name" value="GTPase HflX"/>
    <property type="match status" value="1"/>
</dbReference>
<evidence type="ECO:0000313" key="10">
    <source>
        <dbReference type="EMBL" id="BAG83883.1"/>
    </source>
</evidence>